<comment type="caution">
    <text evidence="2">The sequence shown here is derived from an EMBL/GenBank/DDBJ whole genome shotgun (WGS) entry which is preliminary data.</text>
</comment>
<dbReference type="GO" id="GO:0015074">
    <property type="term" value="P:DNA integration"/>
    <property type="evidence" value="ECO:0007669"/>
    <property type="project" value="InterPro"/>
</dbReference>
<dbReference type="InterPro" id="IPR013762">
    <property type="entry name" value="Integrase-like_cat_sf"/>
</dbReference>
<evidence type="ECO:0000256" key="1">
    <source>
        <dbReference type="ARBA" id="ARBA00023172"/>
    </source>
</evidence>
<reference evidence="2" key="1">
    <citation type="journal article" date="2014" name="Int. J. Syst. Evol. Microbiol.">
        <title>Complete genome sequence of Corynebacterium casei LMG S-19264T (=DSM 44701T), isolated from a smear-ripened cheese.</title>
        <authorList>
            <consortium name="US DOE Joint Genome Institute (JGI-PGF)"/>
            <person name="Walter F."/>
            <person name="Albersmeier A."/>
            <person name="Kalinowski J."/>
            <person name="Ruckert C."/>
        </authorList>
    </citation>
    <scope>NUCLEOTIDE SEQUENCE</scope>
    <source>
        <strain evidence="2">JCM 5069</strain>
    </source>
</reference>
<proteinExistence type="predicted"/>
<accession>A0A919GPM8</accession>
<organism evidence="2 3">
    <name type="scientific">Streptomyces sulfonofaciens</name>
    <dbReference type="NCBI Taxonomy" id="68272"/>
    <lineage>
        <taxon>Bacteria</taxon>
        <taxon>Bacillati</taxon>
        <taxon>Actinomycetota</taxon>
        <taxon>Actinomycetes</taxon>
        <taxon>Kitasatosporales</taxon>
        <taxon>Streptomycetaceae</taxon>
        <taxon>Streptomyces</taxon>
    </lineage>
</organism>
<gene>
    <name evidence="2" type="ORF">GCM10018793_67520</name>
</gene>
<evidence type="ECO:0000313" key="2">
    <source>
        <dbReference type="EMBL" id="GHH88311.1"/>
    </source>
</evidence>
<dbReference type="GO" id="GO:0006310">
    <property type="term" value="P:DNA recombination"/>
    <property type="evidence" value="ECO:0007669"/>
    <property type="project" value="UniProtKB-KW"/>
</dbReference>
<dbReference type="InterPro" id="IPR011010">
    <property type="entry name" value="DNA_brk_join_enz"/>
</dbReference>
<dbReference type="Gene3D" id="1.10.443.10">
    <property type="entry name" value="Intergrase catalytic core"/>
    <property type="match status" value="1"/>
</dbReference>
<dbReference type="SUPFAM" id="SSF56349">
    <property type="entry name" value="DNA breaking-rejoining enzymes"/>
    <property type="match status" value="1"/>
</dbReference>
<keyword evidence="3" id="KW-1185">Reference proteome</keyword>
<keyword evidence="1" id="KW-0233">DNA recombination</keyword>
<dbReference type="EMBL" id="BNCD01000035">
    <property type="protein sequence ID" value="GHH88311.1"/>
    <property type="molecule type" value="Genomic_DNA"/>
</dbReference>
<name>A0A919GPM8_9ACTN</name>
<evidence type="ECO:0000313" key="3">
    <source>
        <dbReference type="Proteomes" id="UP000603708"/>
    </source>
</evidence>
<reference evidence="2" key="2">
    <citation type="submission" date="2020-09" db="EMBL/GenBank/DDBJ databases">
        <authorList>
            <person name="Sun Q."/>
            <person name="Ohkuma M."/>
        </authorList>
    </citation>
    <scope>NUCLEOTIDE SEQUENCE</scope>
    <source>
        <strain evidence="2">JCM 5069</strain>
    </source>
</reference>
<dbReference type="Proteomes" id="UP000603708">
    <property type="component" value="Unassembled WGS sequence"/>
</dbReference>
<dbReference type="RefSeq" id="WP_229925148.1">
    <property type="nucleotide sequence ID" value="NZ_BNCD01000035.1"/>
</dbReference>
<evidence type="ECO:0008006" key="4">
    <source>
        <dbReference type="Google" id="ProtNLM"/>
    </source>
</evidence>
<protein>
    <recommendedName>
        <fullName evidence="4">Integrase</fullName>
    </recommendedName>
</protein>
<dbReference type="AlphaFoldDB" id="A0A919GPM8"/>
<dbReference type="GO" id="GO:0003677">
    <property type="term" value="F:DNA binding"/>
    <property type="evidence" value="ECO:0007669"/>
    <property type="project" value="InterPro"/>
</dbReference>
<sequence length="49" mass="5588">MLQLKIIQQQVGHEHASTTSLYTHISPDYRARTVRAALDRITAQLKETP</sequence>